<dbReference type="EMBL" id="MGDD01000351">
    <property type="protein sequence ID" value="OGL41212.1"/>
    <property type="molecule type" value="Genomic_DNA"/>
</dbReference>
<dbReference type="InterPro" id="IPR035157">
    <property type="entry name" value="DUF5395"/>
</dbReference>
<protein>
    <recommendedName>
        <fullName evidence="3">DUF1902 domain-containing protein</fullName>
    </recommendedName>
</protein>
<name>A0A1F7RI70_9BACT</name>
<organism evidence="1 2">
    <name type="scientific">Candidatus Schekmanbacteria bacterium RBG_13_48_7</name>
    <dbReference type="NCBI Taxonomy" id="1817878"/>
    <lineage>
        <taxon>Bacteria</taxon>
        <taxon>Candidatus Schekmaniibacteriota</taxon>
    </lineage>
</organism>
<dbReference type="Pfam" id="PF17373">
    <property type="entry name" value="DUF5395"/>
    <property type="match status" value="1"/>
</dbReference>
<evidence type="ECO:0000313" key="2">
    <source>
        <dbReference type="Proteomes" id="UP000179266"/>
    </source>
</evidence>
<proteinExistence type="predicted"/>
<evidence type="ECO:0000313" key="1">
    <source>
        <dbReference type="EMBL" id="OGL41212.1"/>
    </source>
</evidence>
<sequence length="87" mass="10373">MIEFRLIHDGSFWIAENDSITAKGKSLEELDRDIETMIRQNNNSEDHEPLTVIMTFDNVVIPEWIRQYSNHYFNRKVLLFSCKKKLV</sequence>
<dbReference type="AlphaFoldDB" id="A0A1F7RI70"/>
<dbReference type="Proteomes" id="UP000179266">
    <property type="component" value="Unassembled WGS sequence"/>
</dbReference>
<accession>A0A1F7RI70</accession>
<comment type="caution">
    <text evidence="1">The sequence shown here is derived from an EMBL/GenBank/DDBJ whole genome shotgun (WGS) entry which is preliminary data.</text>
</comment>
<reference evidence="1 2" key="1">
    <citation type="journal article" date="2016" name="Nat. Commun.">
        <title>Thousands of microbial genomes shed light on interconnected biogeochemical processes in an aquifer system.</title>
        <authorList>
            <person name="Anantharaman K."/>
            <person name="Brown C.T."/>
            <person name="Hug L.A."/>
            <person name="Sharon I."/>
            <person name="Castelle C.J."/>
            <person name="Probst A.J."/>
            <person name="Thomas B.C."/>
            <person name="Singh A."/>
            <person name="Wilkins M.J."/>
            <person name="Karaoz U."/>
            <person name="Brodie E.L."/>
            <person name="Williams K.H."/>
            <person name="Hubbard S.S."/>
            <person name="Banfield J.F."/>
        </authorList>
    </citation>
    <scope>NUCLEOTIDE SEQUENCE [LARGE SCALE GENOMIC DNA]</scope>
</reference>
<evidence type="ECO:0008006" key="3">
    <source>
        <dbReference type="Google" id="ProtNLM"/>
    </source>
</evidence>
<gene>
    <name evidence="1" type="ORF">A2161_00805</name>
</gene>